<proteinExistence type="predicted"/>
<organism evidence="1">
    <name type="scientific">Ophidiomyces ophidiicola</name>
    <dbReference type="NCBI Taxonomy" id="1387563"/>
    <lineage>
        <taxon>Eukaryota</taxon>
        <taxon>Fungi</taxon>
        <taxon>Dikarya</taxon>
        <taxon>Ascomycota</taxon>
        <taxon>Pezizomycotina</taxon>
        <taxon>Eurotiomycetes</taxon>
        <taxon>Eurotiomycetidae</taxon>
        <taxon>Onygenales</taxon>
        <taxon>Onygenaceae</taxon>
        <taxon>Ophidiomyces</taxon>
    </lineage>
</organism>
<accession>A0ACB8UV01</accession>
<gene>
    <name evidence="1" type="ORF">LOY88_004212</name>
</gene>
<name>A0ACB8UV01_9EURO</name>
<evidence type="ECO:0000313" key="1">
    <source>
        <dbReference type="EMBL" id="KAI2385261.1"/>
    </source>
</evidence>
<sequence>MRLSPPTAVVPVPIPIPIPIAFDSLAVALRLALAGLVLCSSVRALPGEPLPLAVPAAADWIGYDGSWNPVAIRVGSPPQWINVFPNTGSSETWVIGRAGCDGTMECRTERGGLFLPNQSSTWQDVGFYELGDTVQLGRRGVGYYGFDNISMDSELMLAGQIVSILNITDWWIGSLGLGIKQTSFTSDDKLSFVGTLAADRKRIPSHSYGYTAGAYYQSKGMPSSLTLGGFDTSRFLSNDVTFALSSDNLPVVAFNSIKVSTSRDPLGSSLLELSPLQRLDLYKIDSSTPFFWLPEYLCDAFAKQLGLTYNDTLQLYTYGSNSSRYDSAMNSNVSVTFTICDLPGSRKTVDITLPFSAFDHKLSYPFPKYDANVTSQSLRYFPLRKAFDPKQFTLGRAFLQEAYLTVDYERRNFSVSQAQFPSDAETSKNLVAIPHPLSAIYEQNPRSPLSPAAASGIGVGVAAIAIIATWGIVVLYKKRKKTKESNKQIPEKGDQKNEKRSRWKFWRSSNPSPPSELLGDEHFATEAPSDPSVTRFELQAPMAPVELEASEITNPLYSASGKRRDIAIILPAYETRNVPTSSGEIAVPAATLTTGPPVYIFPYAALDTSDADSELVSPLAPTLSTFNDSNSGEAPSPLTPSGSRSFRGFFPHAMPPPSVSPTEEQLSSTSPGTTANGSQPEDAQAPGEPMPRPRTPPRVLRRKFSWEE</sequence>
<comment type="caution">
    <text evidence="1">The sequence shown here is derived from an EMBL/GenBank/DDBJ whole genome shotgun (WGS) entry which is preliminary data.</text>
</comment>
<protein>
    <submittedName>
        <fullName evidence="1">Uncharacterized protein</fullName>
    </submittedName>
</protein>
<dbReference type="EMBL" id="JALBCA010000061">
    <property type="protein sequence ID" value="KAI2385261.1"/>
    <property type="molecule type" value="Genomic_DNA"/>
</dbReference>
<reference evidence="1" key="1">
    <citation type="journal article" date="2022" name="bioRxiv">
        <title>Population genetic analysis of Ophidiomyces ophidiicola, the causative agent of snake fungal disease, indicates recent introductions to the USA.</title>
        <authorList>
            <person name="Ladner J.T."/>
            <person name="Palmer J.M."/>
            <person name="Ettinger C.L."/>
            <person name="Stajich J.E."/>
            <person name="Farrell T.M."/>
            <person name="Glorioso B.M."/>
            <person name="Lawson B."/>
            <person name="Price S.J."/>
            <person name="Stengle A.G."/>
            <person name="Grear D.A."/>
            <person name="Lorch J.M."/>
        </authorList>
    </citation>
    <scope>NUCLEOTIDE SEQUENCE</scope>
    <source>
        <strain evidence="1">NWHC 24266-5</strain>
    </source>
</reference>